<feature type="region of interest" description="Disordered" evidence="1">
    <location>
        <begin position="245"/>
        <end position="268"/>
    </location>
</feature>
<reference evidence="3 4" key="1">
    <citation type="submission" date="2024-02" db="EMBL/GenBank/DDBJ databases">
        <title>First draft genome assembly of two strains of Seiridium cardinale.</title>
        <authorList>
            <person name="Emiliani G."/>
            <person name="Scali E."/>
        </authorList>
    </citation>
    <scope>NUCLEOTIDE SEQUENCE [LARGE SCALE GENOMIC DNA]</scope>
    <source>
        <strain evidence="3 4">BM-138-000479</strain>
    </source>
</reference>
<evidence type="ECO:0000313" key="3">
    <source>
        <dbReference type="EMBL" id="KAK9772488.1"/>
    </source>
</evidence>
<dbReference type="Gene3D" id="3.90.1300.10">
    <property type="entry name" value="Amidase signature (AS) domain"/>
    <property type="match status" value="1"/>
</dbReference>
<dbReference type="Proteomes" id="UP001465668">
    <property type="component" value="Unassembled WGS sequence"/>
</dbReference>
<evidence type="ECO:0000256" key="1">
    <source>
        <dbReference type="SAM" id="MobiDB-lite"/>
    </source>
</evidence>
<organism evidence="3 4">
    <name type="scientific">Seiridium cardinale</name>
    <dbReference type="NCBI Taxonomy" id="138064"/>
    <lineage>
        <taxon>Eukaryota</taxon>
        <taxon>Fungi</taxon>
        <taxon>Dikarya</taxon>
        <taxon>Ascomycota</taxon>
        <taxon>Pezizomycotina</taxon>
        <taxon>Sordariomycetes</taxon>
        <taxon>Xylariomycetidae</taxon>
        <taxon>Amphisphaeriales</taxon>
        <taxon>Sporocadaceae</taxon>
        <taxon>Seiridium</taxon>
    </lineage>
</organism>
<sequence length="623" mass="68688">MSKRRRTAPEAPPPSIVVPVADSFYLLDEARAVVEPLGGEGKYLPATYLLHGQSAHSKAEADIAINNGCKNDDVWSEHFLQVSLVTKSQSHEASSDSNKVICFLPEDTTLAPGPYILHSSTGYIYSVLKLCSDYNNAFVGGVLRDGPSRYKWLQNSTKIPVPSKLYYGDPTPEFPLKSMRFGVKDAIDIAGLETGNGSKCYRELHPPREATSVCIEKLISAGAVLVGKMRCCQWCDGQDPLERLEEVTPTNPRGDSFQKPSASSSGSAAGCASYDWLDFTIGTDTGGSIRHPAGVNGIYGIRPSLGSMESSGLVCTELMDTPGVFARSATVAEAVSKVMMRDNLESQPVVRDEARFKLLYAVDPESSVPTETPKFFSRRGKGLEAGTSAGQIMEKFVQQLEDYLGCKREEVCIYDLWKETHPDGHSDSLVEATGNVYKDIVYGQLSRDVVQPFAREYQERFGKTPFIEESTKARLDYGASVSEADLQGSVQTFKAFAGWINQVLLPQPSNDDEGIPLIVYPQCWGRPQYRDDLARLQNKQVFWNGFSVYSLSYCSGCPDFTLPLGEVEFASRFTGRDEYLPVAISIMCPRNMDGELLRLTRDLENANILRSVECGSRLWGGTW</sequence>
<protein>
    <submittedName>
        <fullName evidence="3">Amidase signature domain-containing protein</fullName>
    </submittedName>
</protein>
<evidence type="ECO:0000259" key="2">
    <source>
        <dbReference type="Pfam" id="PF01425"/>
    </source>
</evidence>
<comment type="caution">
    <text evidence="3">The sequence shown here is derived from an EMBL/GenBank/DDBJ whole genome shotgun (WGS) entry which is preliminary data.</text>
</comment>
<dbReference type="SUPFAM" id="SSF75304">
    <property type="entry name" value="Amidase signature (AS) enzymes"/>
    <property type="match status" value="1"/>
</dbReference>
<dbReference type="Pfam" id="PF01425">
    <property type="entry name" value="Amidase"/>
    <property type="match status" value="1"/>
</dbReference>
<feature type="domain" description="Amidase" evidence="2">
    <location>
        <begin position="174"/>
        <end position="350"/>
    </location>
</feature>
<name>A0ABR2XFA7_9PEZI</name>
<evidence type="ECO:0000313" key="4">
    <source>
        <dbReference type="Proteomes" id="UP001465668"/>
    </source>
</evidence>
<dbReference type="InterPro" id="IPR023631">
    <property type="entry name" value="Amidase_dom"/>
</dbReference>
<dbReference type="InterPro" id="IPR036928">
    <property type="entry name" value="AS_sf"/>
</dbReference>
<accession>A0ABR2XFA7</accession>
<keyword evidence="4" id="KW-1185">Reference proteome</keyword>
<dbReference type="PANTHER" id="PTHR46310">
    <property type="entry name" value="AMIDASE 1"/>
    <property type="match status" value="1"/>
</dbReference>
<dbReference type="PANTHER" id="PTHR46310:SF7">
    <property type="entry name" value="AMIDASE 1"/>
    <property type="match status" value="1"/>
</dbReference>
<gene>
    <name evidence="3" type="ORF">SCAR479_10861</name>
</gene>
<dbReference type="EMBL" id="JARVKM010000061">
    <property type="protein sequence ID" value="KAK9772488.1"/>
    <property type="molecule type" value="Genomic_DNA"/>
</dbReference>
<proteinExistence type="predicted"/>